<dbReference type="BioCyc" id="PMAR862515-HMP:GMOO-325-MONOMER"/>
<dbReference type="RefSeq" id="WP_006948047.1">
    <property type="nucleotide sequence ID" value="NZ_BAJI01000017.1"/>
</dbReference>
<dbReference type="SMART" id="SM00028">
    <property type="entry name" value="TPR"/>
    <property type="match status" value="7"/>
</dbReference>
<dbReference type="OrthoDB" id="9803982at2"/>
<dbReference type="AlphaFoldDB" id="E0NQ64"/>
<dbReference type="HOGENOM" id="CLU_044685_0_0_10"/>
<dbReference type="PANTHER" id="PTHR12558">
    <property type="entry name" value="CELL DIVISION CYCLE 16,23,27"/>
    <property type="match status" value="1"/>
</dbReference>
<feature type="repeat" description="TPR" evidence="1">
    <location>
        <begin position="237"/>
        <end position="270"/>
    </location>
</feature>
<dbReference type="Gene3D" id="1.25.40.10">
    <property type="entry name" value="Tetratricopeptide repeat domain"/>
    <property type="match status" value="3"/>
</dbReference>
<dbReference type="Pfam" id="PF13414">
    <property type="entry name" value="TPR_11"/>
    <property type="match status" value="1"/>
</dbReference>
<dbReference type="EMBL" id="AEEI01000012">
    <property type="protein sequence ID" value="EFM02757.1"/>
    <property type="molecule type" value="Genomic_DNA"/>
</dbReference>
<dbReference type="Pfam" id="PF13432">
    <property type="entry name" value="TPR_16"/>
    <property type="match status" value="2"/>
</dbReference>
<gene>
    <name evidence="2" type="ORF">HMPREF0658_0315</name>
</gene>
<evidence type="ECO:0000313" key="2">
    <source>
        <dbReference type="EMBL" id="EFM02757.1"/>
    </source>
</evidence>
<organism evidence="2 3">
    <name type="scientific">Hoylesella marshii DSM 16973 = JCM 13450</name>
    <dbReference type="NCBI Taxonomy" id="862515"/>
    <lineage>
        <taxon>Bacteria</taxon>
        <taxon>Pseudomonadati</taxon>
        <taxon>Bacteroidota</taxon>
        <taxon>Bacteroidia</taxon>
        <taxon>Bacteroidales</taxon>
        <taxon>Prevotellaceae</taxon>
        <taxon>Hoylesella</taxon>
    </lineage>
</organism>
<reference evidence="2" key="1">
    <citation type="submission" date="2010-07" db="EMBL/GenBank/DDBJ databases">
        <authorList>
            <person name="Muzny D."/>
            <person name="Qin X."/>
            <person name="Deng J."/>
            <person name="Jiang H."/>
            <person name="Liu Y."/>
            <person name="Qu J."/>
            <person name="Song X.-Z."/>
            <person name="Zhang L."/>
            <person name="Thornton R."/>
            <person name="Coyle M."/>
            <person name="Francisco L."/>
            <person name="Jackson L."/>
            <person name="Javaid M."/>
            <person name="Korchina V."/>
            <person name="Kovar C."/>
            <person name="Mata R."/>
            <person name="Mathew T."/>
            <person name="Ngo R."/>
            <person name="Nguyen L."/>
            <person name="Nguyen N."/>
            <person name="Okwuonu G."/>
            <person name="Ongeri F."/>
            <person name="Pham C."/>
            <person name="Simmons D."/>
            <person name="Wilczek-Boney K."/>
            <person name="Hale W."/>
            <person name="Jakkamsetti A."/>
            <person name="Pham P."/>
            <person name="Ruth R."/>
            <person name="San Lucas F."/>
            <person name="Warren J."/>
            <person name="Zhang J."/>
            <person name="Zhao Z."/>
            <person name="Zhou C."/>
            <person name="Zhu D."/>
            <person name="Lee S."/>
            <person name="Bess C."/>
            <person name="Blankenburg K."/>
            <person name="Forbes L."/>
            <person name="Fu Q."/>
            <person name="Gubbala S."/>
            <person name="Hirani K."/>
            <person name="Jayaseelan J.C."/>
            <person name="Lara F."/>
            <person name="Munidasa M."/>
            <person name="Palculict T."/>
            <person name="Patil S."/>
            <person name="Pu L.-L."/>
            <person name="Saada N."/>
            <person name="Tang L."/>
            <person name="Weissenberger G."/>
            <person name="Zhu Y."/>
            <person name="Hemphill L."/>
            <person name="Shang Y."/>
            <person name="Youmans B."/>
            <person name="Ayvaz T."/>
            <person name="Ross M."/>
            <person name="Santibanez J."/>
            <person name="Aqrawi P."/>
            <person name="Gross S."/>
            <person name="Joshi V."/>
            <person name="Fowler G."/>
            <person name="Nazareth L."/>
            <person name="Reid J."/>
            <person name="Worley K."/>
            <person name="Petrosino J."/>
            <person name="Highlander S."/>
            <person name="Gibbs R."/>
        </authorList>
    </citation>
    <scope>NUCLEOTIDE SEQUENCE [LARGE SCALE GENOMIC DNA]</scope>
    <source>
        <strain evidence="2">DSM 16973</strain>
    </source>
</reference>
<dbReference type="InterPro" id="IPR011990">
    <property type="entry name" value="TPR-like_helical_dom_sf"/>
</dbReference>
<dbReference type="eggNOG" id="COG0457">
    <property type="taxonomic scope" value="Bacteria"/>
</dbReference>
<dbReference type="Proteomes" id="UP000004394">
    <property type="component" value="Unassembled WGS sequence"/>
</dbReference>
<sequence>MYSDNYFDSDEFKQHLQNYEEAKQTDGSVYMEPDDFMDIAQYYHMQSRFEEAMEVTEQALALFPDAVSPLAYKARLALNKEDNPAKAQAYVDRIADKSDWEYFYLVAEIMMYEDRDKEADEYLRGKYEEETEGEDREAFIVDVTILFCDYDYYDIAYDWLHMLPDKSTTEYQELLAKVFVGKGQYEEAERIFNGLIDKDPFSSSYWNQLANAQFLHNDLAGCISSSEYALAINPDEEEALLNRGNALFALGNNDEALKLYQHFSEIRPQEEVGYLFQAVIWLRKDNVEEAKKCLRQAEGKTAGNVERTEMIDQELILQLSAHGLLEEALSFIDSTIDNYGDRKDMLVLRGYALLENGRTEEARENFQQAAAISNDHPSVLLSIAVAFYDNGYTEQSYTVLQKMFDKVDENWANGYSYMALCARKLGRHDEYIAYLKKAGRLNPLEARTVLGRDFPDDADPADYYKYVL</sequence>
<protein>
    <submittedName>
        <fullName evidence="2">Tetratricopeptide repeat protein</fullName>
    </submittedName>
</protein>
<name>E0NQ64_9BACT</name>
<keyword evidence="3" id="KW-1185">Reference proteome</keyword>
<comment type="caution">
    <text evidence="2">The sequence shown here is derived from an EMBL/GenBank/DDBJ whole genome shotgun (WGS) entry which is preliminary data.</text>
</comment>
<dbReference type="PANTHER" id="PTHR12558:SF13">
    <property type="entry name" value="CELL DIVISION CYCLE PROTEIN 27 HOMOLOG"/>
    <property type="match status" value="1"/>
</dbReference>
<dbReference type="InterPro" id="IPR019734">
    <property type="entry name" value="TPR_rpt"/>
</dbReference>
<accession>E0NQ64</accession>
<dbReference type="SUPFAM" id="SSF48452">
    <property type="entry name" value="TPR-like"/>
    <property type="match status" value="2"/>
</dbReference>
<keyword evidence="1" id="KW-0802">TPR repeat</keyword>
<dbReference type="STRING" id="862515.HMPREF0658_0315"/>
<proteinExistence type="predicted"/>
<evidence type="ECO:0000313" key="3">
    <source>
        <dbReference type="Proteomes" id="UP000004394"/>
    </source>
</evidence>
<feature type="repeat" description="TPR" evidence="1">
    <location>
        <begin position="33"/>
        <end position="66"/>
    </location>
</feature>
<evidence type="ECO:0000256" key="1">
    <source>
        <dbReference type="PROSITE-ProRule" id="PRU00339"/>
    </source>
</evidence>
<dbReference type="PROSITE" id="PS50005">
    <property type="entry name" value="TPR"/>
    <property type="match status" value="2"/>
</dbReference>